<keyword evidence="5" id="KW-1185">Reference proteome</keyword>
<sequence>MINFAIVFSVFIINLELCGFGLYGIFTAVSLHISDNRDKLMFIQTKPGENATELEFFPAERVYENGPLAVTREEAAEKSPLAARLYEIDGVAAVSLTADSIVIAKSDARDWSSLRTEVFGAIVAHFKSGDPAVSEAADETAPGEFDAEIIDQIKDLLSTRIVPAVTQSGGDVSFHSYKSGKLFLKFQGPAFSMLTGIQNMLRHYIPEITAVLDYRESLPKPGLNTPEGIAIQKLLEEKVNPSIAAHGGRITLVDLQKERAYVRLDGGCQGCGMADVTLKQGVAVEIQKLVPSIAEVLDVTDHADGTNPYYQPS</sequence>
<evidence type="ECO:0000313" key="5">
    <source>
        <dbReference type="Proteomes" id="UP000476030"/>
    </source>
</evidence>
<dbReference type="Gene3D" id="3.30.1370.70">
    <property type="entry name" value="Scaffold protein Nfu/NifU, N-terminal domain"/>
    <property type="match status" value="1"/>
</dbReference>
<organism evidence="4 5">
    <name type="scientific">Sneathiella litorea</name>
    <dbReference type="NCBI Taxonomy" id="2606216"/>
    <lineage>
        <taxon>Bacteria</taxon>
        <taxon>Pseudomonadati</taxon>
        <taxon>Pseudomonadota</taxon>
        <taxon>Alphaproteobacteria</taxon>
        <taxon>Sneathiellales</taxon>
        <taxon>Sneathiellaceae</taxon>
        <taxon>Sneathiella</taxon>
    </lineage>
</organism>
<name>A0A6L8W6B3_9PROT</name>
<feature type="domain" description="Scaffold protein Nfu/NifU N-terminal" evidence="3">
    <location>
        <begin position="43"/>
        <end position="129"/>
    </location>
</feature>
<dbReference type="GO" id="GO:0051536">
    <property type="term" value="F:iron-sulfur cluster binding"/>
    <property type="evidence" value="ECO:0007669"/>
    <property type="project" value="InterPro"/>
</dbReference>
<dbReference type="InterPro" id="IPR036498">
    <property type="entry name" value="Nfu/NifU_N_sf"/>
</dbReference>
<keyword evidence="2" id="KW-0472">Membrane</keyword>
<proteinExistence type="inferred from homology"/>
<dbReference type="GO" id="GO:0016226">
    <property type="term" value="P:iron-sulfur cluster assembly"/>
    <property type="evidence" value="ECO:0007669"/>
    <property type="project" value="InterPro"/>
</dbReference>
<dbReference type="InterPro" id="IPR035433">
    <property type="entry name" value="NFU1-like"/>
</dbReference>
<keyword evidence="2" id="KW-0812">Transmembrane</keyword>
<keyword evidence="2" id="KW-1133">Transmembrane helix</keyword>
<evidence type="ECO:0000256" key="1">
    <source>
        <dbReference type="ARBA" id="ARBA00006420"/>
    </source>
</evidence>
<gene>
    <name evidence="4" type="ORF">GQE98_05070</name>
</gene>
<dbReference type="SUPFAM" id="SSF110836">
    <property type="entry name" value="Hypothetical protein SAV1430"/>
    <property type="match status" value="1"/>
</dbReference>
<dbReference type="Pfam" id="PF08712">
    <property type="entry name" value="Nfu_N"/>
    <property type="match status" value="1"/>
</dbReference>
<dbReference type="AlphaFoldDB" id="A0A6L8W6B3"/>
<evidence type="ECO:0000259" key="3">
    <source>
        <dbReference type="SMART" id="SM00932"/>
    </source>
</evidence>
<dbReference type="EMBL" id="WTUW01000001">
    <property type="protein sequence ID" value="MZR30004.1"/>
    <property type="molecule type" value="Genomic_DNA"/>
</dbReference>
<dbReference type="Proteomes" id="UP000476030">
    <property type="component" value="Unassembled WGS sequence"/>
</dbReference>
<evidence type="ECO:0000256" key="2">
    <source>
        <dbReference type="SAM" id="Phobius"/>
    </source>
</evidence>
<comment type="caution">
    <text evidence="4">The sequence shown here is derived from an EMBL/GenBank/DDBJ whole genome shotgun (WGS) entry which is preliminary data.</text>
</comment>
<protein>
    <recommendedName>
        <fullName evidence="3">Scaffold protein Nfu/NifU N-terminal domain-containing protein</fullName>
    </recommendedName>
</protein>
<dbReference type="InterPro" id="IPR014824">
    <property type="entry name" value="Nfu/NifU_N"/>
</dbReference>
<dbReference type="SMART" id="SM00932">
    <property type="entry name" value="Nfu_N"/>
    <property type="match status" value="1"/>
</dbReference>
<accession>A0A6L8W6B3</accession>
<dbReference type="PANTHER" id="PTHR11178">
    <property type="entry name" value="IRON-SULFUR CLUSTER SCAFFOLD PROTEIN NFU-RELATED"/>
    <property type="match status" value="1"/>
</dbReference>
<dbReference type="Gene3D" id="3.30.300.130">
    <property type="entry name" value="Fe-S cluster assembly (FSCA)"/>
    <property type="match status" value="2"/>
</dbReference>
<reference evidence="4 5" key="1">
    <citation type="submission" date="2019-12" db="EMBL/GenBank/DDBJ databases">
        <title>Snethiella sp. nov. sp. isolated from sea sand.</title>
        <authorList>
            <person name="Kim J."/>
            <person name="Jeong S.E."/>
            <person name="Jung H.S."/>
            <person name="Jeon C.O."/>
        </authorList>
    </citation>
    <scope>NUCLEOTIDE SEQUENCE [LARGE SCALE GENOMIC DNA]</scope>
    <source>
        <strain evidence="4 5">DP05</strain>
    </source>
</reference>
<dbReference type="InterPro" id="IPR001075">
    <property type="entry name" value="NIF_FeS_clus_asmbl_NifU_C"/>
</dbReference>
<evidence type="ECO:0000313" key="4">
    <source>
        <dbReference type="EMBL" id="MZR30004.1"/>
    </source>
</evidence>
<comment type="similarity">
    <text evidence="1">Belongs to the NifU family.</text>
</comment>
<dbReference type="SUPFAM" id="SSF117916">
    <property type="entry name" value="Fe-S cluster assembly (FSCA) domain-like"/>
    <property type="match status" value="2"/>
</dbReference>
<dbReference type="PIRSF" id="PIRSF036773">
    <property type="entry name" value="HIRIP5"/>
    <property type="match status" value="1"/>
</dbReference>
<dbReference type="Pfam" id="PF01106">
    <property type="entry name" value="NifU"/>
    <property type="match status" value="2"/>
</dbReference>
<feature type="transmembrane region" description="Helical" evidence="2">
    <location>
        <begin position="6"/>
        <end position="31"/>
    </location>
</feature>
<dbReference type="GO" id="GO:0005506">
    <property type="term" value="F:iron ion binding"/>
    <property type="evidence" value="ECO:0007669"/>
    <property type="project" value="InterPro"/>
</dbReference>
<dbReference type="PANTHER" id="PTHR11178:SF1">
    <property type="entry name" value="NFU1 IRON-SULFUR CLUSTER SCAFFOLD HOMOLOG, MITOCHONDRIAL"/>
    <property type="match status" value="1"/>
</dbReference>
<dbReference type="InterPro" id="IPR034904">
    <property type="entry name" value="FSCA_dom_sf"/>
</dbReference>